<dbReference type="InterPro" id="IPR025662">
    <property type="entry name" value="Sigma_54_int_dom_ATP-bd_1"/>
</dbReference>
<dbReference type="Proteomes" id="UP001576780">
    <property type="component" value="Unassembled WGS sequence"/>
</dbReference>
<reference evidence="1 2" key="1">
    <citation type="submission" date="2024-09" db="EMBL/GenBank/DDBJ databases">
        <title>Floridaenema gen nov. (Aerosakkonemataceae, Aerosakkonematales ord. nov., Cyanobacteria) from benthic tropical and subtropical fresh waters, with the description of four new species.</title>
        <authorList>
            <person name="Moretto J.A."/>
            <person name="Berthold D.E."/>
            <person name="Lefler F.W."/>
            <person name="Huang I.-S."/>
            <person name="Laughinghouse H. IV."/>
        </authorList>
    </citation>
    <scope>NUCLEOTIDE SEQUENCE [LARGE SCALE GENOMIC DNA]</scope>
    <source>
        <strain evidence="1 2">BLCC-F167</strain>
    </source>
</reference>
<sequence length="402" mass="44476">MAISNERLKSFEGLITYCRKIFPPPPILLGWNIENYLDEIDILILANRAPRFLIFGESGVGKSSLINAIFGANVSSQAASNLSEKSTLDRVGKTCPDVALFLYQANQENGGIDRVLEIAEKTLKEIKNIHQRNVPLIGVVTQCDRVEPYIHKLPTSKARKNPDIETAVFALKNLLATRDILAKNLVNVIPVAAYAEYHTNGLIESDFRWNIDQLFAAIFEKLPTEAKNEMVRLTKIKKYQKSVAKAIVKSRILASSIVAGAPIPIPDAMTIPLIQVVMVTEIAYISGENWSLERSQSFLAKLGLGTKENTNIIVDELIGQMRNLSVDNLLNIIFQTLPNLIFQGTQDYLISNFLSFLPGLGNIMDSLGAAEATDKIGKAAIAYFIDKIAIEKVKRKFDSSLA</sequence>
<protein>
    <recommendedName>
        <fullName evidence="3">G domain-containing protein</fullName>
    </recommendedName>
</protein>
<organism evidence="1 2">
    <name type="scientific">Floridaenema evergladense BLCC-F167</name>
    <dbReference type="NCBI Taxonomy" id="3153639"/>
    <lineage>
        <taxon>Bacteria</taxon>
        <taxon>Bacillati</taxon>
        <taxon>Cyanobacteriota</taxon>
        <taxon>Cyanophyceae</taxon>
        <taxon>Oscillatoriophycideae</taxon>
        <taxon>Aerosakkonematales</taxon>
        <taxon>Aerosakkonemataceae</taxon>
        <taxon>Floridanema</taxon>
        <taxon>Floridanema evergladense</taxon>
    </lineage>
</organism>
<accession>A0ABV4WM96</accession>
<dbReference type="InterPro" id="IPR027417">
    <property type="entry name" value="P-loop_NTPase"/>
</dbReference>
<dbReference type="RefSeq" id="WP_413278409.1">
    <property type="nucleotide sequence ID" value="NZ_JBHFNT010000137.1"/>
</dbReference>
<dbReference type="PROSITE" id="PS00675">
    <property type="entry name" value="SIGMA54_INTERACT_1"/>
    <property type="match status" value="1"/>
</dbReference>
<dbReference type="SUPFAM" id="SSF52540">
    <property type="entry name" value="P-loop containing nucleoside triphosphate hydrolases"/>
    <property type="match status" value="1"/>
</dbReference>
<comment type="caution">
    <text evidence="1">The sequence shown here is derived from an EMBL/GenBank/DDBJ whole genome shotgun (WGS) entry which is preliminary data.</text>
</comment>
<evidence type="ECO:0008006" key="3">
    <source>
        <dbReference type="Google" id="ProtNLM"/>
    </source>
</evidence>
<dbReference type="CDD" id="cd00882">
    <property type="entry name" value="Ras_like_GTPase"/>
    <property type="match status" value="1"/>
</dbReference>
<proteinExistence type="predicted"/>
<dbReference type="Gene3D" id="3.40.50.300">
    <property type="entry name" value="P-loop containing nucleotide triphosphate hydrolases"/>
    <property type="match status" value="1"/>
</dbReference>
<name>A0ABV4WM96_9CYAN</name>
<keyword evidence="2" id="KW-1185">Reference proteome</keyword>
<dbReference type="EMBL" id="JBHFNT010000137">
    <property type="protein sequence ID" value="MFB2836012.1"/>
    <property type="molecule type" value="Genomic_DNA"/>
</dbReference>
<gene>
    <name evidence="1" type="ORF">ACE1CA_15885</name>
</gene>
<evidence type="ECO:0000313" key="1">
    <source>
        <dbReference type="EMBL" id="MFB2836012.1"/>
    </source>
</evidence>
<evidence type="ECO:0000313" key="2">
    <source>
        <dbReference type="Proteomes" id="UP001576780"/>
    </source>
</evidence>